<dbReference type="Proteomes" id="UP001558652">
    <property type="component" value="Unassembled WGS sequence"/>
</dbReference>
<reference evidence="1 2" key="1">
    <citation type="submission" date="2024-07" db="EMBL/GenBank/DDBJ databases">
        <title>Chromosome-level genome assembly of the water stick insect Ranatra chinensis (Heteroptera: Nepidae).</title>
        <authorList>
            <person name="Liu X."/>
        </authorList>
    </citation>
    <scope>NUCLEOTIDE SEQUENCE [LARGE SCALE GENOMIC DNA]</scope>
    <source>
        <strain evidence="1">Cailab_2021Rc</strain>
        <tissue evidence="1">Muscle</tissue>
    </source>
</reference>
<dbReference type="EMBL" id="JBFDAA010000008">
    <property type="protein sequence ID" value="KAL1130159.1"/>
    <property type="molecule type" value="Genomic_DNA"/>
</dbReference>
<evidence type="ECO:0000313" key="2">
    <source>
        <dbReference type="Proteomes" id="UP001558652"/>
    </source>
</evidence>
<dbReference type="InterPro" id="IPR036397">
    <property type="entry name" value="RNaseH_sf"/>
</dbReference>
<accession>A0ABD0YHP8</accession>
<name>A0ABD0YHP8_9HEMI</name>
<organism evidence="1 2">
    <name type="scientific">Ranatra chinensis</name>
    <dbReference type="NCBI Taxonomy" id="642074"/>
    <lineage>
        <taxon>Eukaryota</taxon>
        <taxon>Metazoa</taxon>
        <taxon>Ecdysozoa</taxon>
        <taxon>Arthropoda</taxon>
        <taxon>Hexapoda</taxon>
        <taxon>Insecta</taxon>
        <taxon>Pterygota</taxon>
        <taxon>Neoptera</taxon>
        <taxon>Paraneoptera</taxon>
        <taxon>Hemiptera</taxon>
        <taxon>Heteroptera</taxon>
        <taxon>Panheteroptera</taxon>
        <taxon>Nepomorpha</taxon>
        <taxon>Nepidae</taxon>
        <taxon>Ranatrinae</taxon>
        <taxon>Ranatra</taxon>
    </lineage>
</organism>
<protein>
    <recommendedName>
        <fullName evidence="3">PIPK domain-containing protein</fullName>
    </recommendedName>
</protein>
<dbReference type="AlphaFoldDB" id="A0ABD0YHP8"/>
<dbReference type="Gene3D" id="3.30.420.10">
    <property type="entry name" value="Ribonuclease H-like superfamily/Ribonuclease H"/>
    <property type="match status" value="1"/>
</dbReference>
<evidence type="ECO:0008006" key="3">
    <source>
        <dbReference type="Google" id="ProtNLM"/>
    </source>
</evidence>
<comment type="caution">
    <text evidence="1">The sequence shown here is derived from an EMBL/GenBank/DDBJ whole genome shotgun (WGS) entry which is preliminary data.</text>
</comment>
<keyword evidence="2" id="KW-1185">Reference proteome</keyword>
<proteinExistence type="predicted"/>
<sequence>MEPSSSRIGGDAFLKSIVTGDETWVSHYTPENKRRSMQWKHTSFSSAIQFKVVKFTKNIMVPPSLRHLDQGGGGKLLRGSNFEAYFAMNVSQGEYAKMMEVYLNRVSDRSFLPRLHTFQHSGDSSPLSVLFLPALAGPIGTTRASNAWPVVGRSVLFIWVWHLPDGGAPTLVGVQLPVRRDFS</sequence>
<gene>
    <name evidence="1" type="ORF">AAG570_013097</name>
</gene>
<evidence type="ECO:0000313" key="1">
    <source>
        <dbReference type="EMBL" id="KAL1130159.1"/>
    </source>
</evidence>